<name>A0A7J0BJ15_9BACT</name>
<evidence type="ECO:0000256" key="3">
    <source>
        <dbReference type="ARBA" id="ARBA00022692"/>
    </source>
</evidence>
<evidence type="ECO:0000256" key="5">
    <source>
        <dbReference type="ARBA" id="ARBA00023136"/>
    </source>
</evidence>
<dbReference type="InterPro" id="IPR032816">
    <property type="entry name" value="VTT_dom"/>
</dbReference>
<evidence type="ECO:0000313" key="9">
    <source>
        <dbReference type="Proteomes" id="UP000503840"/>
    </source>
</evidence>
<proteinExistence type="inferred from homology"/>
<accession>A0A7J0BJ15</accession>
<gene>
    <name evidence="8" type="ORF">DSM101010T_19030</name>
</gene>
<dbReference type="InterPro" id="IPR015414">
    <property type="entry name" value="TMEM64"/>
</dbReference>
<comment type="similarity">
    <text evidence="6">Belongs to the TVP38/TMEM64 family.</text>
</comment>
<keyword evidence="5 6" id="KW-0472">Membrane</keyword>
<evidence type="ECO:0000256" key="2">
    <source>
        <dbReference type="ARBA" id="ARBA00022475"/>
    </source>
</evidence>
<keyword evidence="3 6" id="KW-0812">Transmembrane</keyword>
<dbReference type="Pfam" id="PF09335">
    <property type="entry name" value="VTT_dom"/>
    <property type="match status" value="1"/>
</dbReference>
<dbReference type="RefSeq" id="WP_243452189.1">
    <property type="nucleotide sequence ID" value="NZ_BLVO01000013.1"/>
</dbReference>
<feature type="domain" description="VTT" evidence="7">
    <location>
        <begin position="65"/>
        <end position="179"/>
    </location>
</feature>
<comment type="caution">
    <text evidence="6">Lacks conserved residue(s) required for the propagation of feature annotation.</text>
</comment>
<feature type="transmembrane region" description="Helical" evidence="6">
    <location>
        <begin position="189"/>
        <end position="209"/>
    </location>
</feature>
<keyword evidence="2 6" id="KW-1003">Cell membrane</keyword>
<evidence type="ECO:0000256" key="4">
    <source>
        <dbReference type="ARBA" id="ARBA00022989"/>
    </source>
</evidence>
<evidence type="ECO:0000313" key="8">
    <source>
        <dbReference type="EMBL" id="GFM33538.1"/>
    </source>
</evidence>
<feature type="transmembrane region" description="Helical" evidence="6">
    <location>
        <begin position="44"/>
        <end position="70"/>
    </location>
</feature>
<evidence type="ECO:0000256" key="1">
    <source>
        <dbReference type="ARBA" id="ARBA00004651"/>
    </source>
</evidence>
<keyword evidence="9" id="KW-1185">Reference proteome</keyword>
<evidence type="ECO:0000259" key="7">
    <source>
        <dbReference type="Pfam" id="PF09335"/>
    </source>
</evidence>
<dbReference type="PANTHER" id="PTHR12677:SF59">
    <property type="entry name" value="GOLGI APPARATUS MEMBRANE PROTEIN TVP38-RELATED"/>
    <property type="match status" value="1"/>
</dbReference>
<protein>
    <recommendedName>
        <fullName evidence="6">TVP38/TMEM64 family membrane protein</fullName>
    </recommendedName>
</protein>
<feature type="transmembrane region" description="Helical" evidence="6">
    <location>
        <begin position="76"/>
        <end position="104"/>
    </location>
</feature>
<dbReference type="AlphaFoldDB" id="A0A7J0BJ15"/>
<comment type="subcellular location">
    <subcellularLocation>
        <location evidence="1 6">Cell membrane</location>
        <topology evidence="1 6">Multi-pass membrane protein</topology>
    </subcellularLocation>
</comment>
<organism evidence="8 9">
    <name type="scientific">Desulfovibrio subterraneus</name>
    <dbReference type="NCBI Taxonomy" id="2718620"/>
    <lineage>
        <taxon>Bacteria</taxon>
        <taxon>Pseudomonadati</taxon>
        <taxon>Thermodesulfobacteriota</taxon>
        <taxon>Desulfovibrionia</taxon>
        <taxon>Desulfovibrionales</taxon>
        <taxon>Desulfovibrionaceae</taxon>
        <taxon>Desulfovibrio</taxon>
    </lineage>
</organism>
<dbReference type="PANTHER" id="PTHR12677">
    <property type="entry name" value="GOLGI APPARATUS MEMBRANE PROTEIN TVP38-RELATED"/>
    <property type="match status" value="1"/>
</dbReference>
<dbReference type="Proteomes" id="UP000503840">
    <property type="component" value="Unassembled WGS sequence"/>
</dbReference>
<comment type="caution">
    <text evidence="8">The sequence shown here is derived from an EMBL/GenBank/DDBJ whole genome shotgun (WGS) entry which is preliminary data.</text>
</comment>
<evidence type="ECO:0000256" key="6">
    <source>
        <dbReference type="RuleBase" id="RU366058"/>
    </source>
</evidence>
<sequence>MLLLGTMGILIALFFIFDLNQYLTLETIKARQQDLHMLYNEHTLALLAGYAAVYILSTALSLPGATILTLAGAAVFGFWTALIVVSFASSIGASLACIVSRYLLRDWVRSRFGNRLQRMDEGIAHEGPFYLFTLRLVPVIPFFLINLGMGLTSLPIRTFYWVSQLGMLPGTAVYVNAGKELGKIDSLSAILSPSLLASFVLLGFFPLAAKKTLAFMRKRNR</sequence>
<reference evidence="8 9" key="1">
    <citation type="submission" date="2020-05" db="EMBL/GenBank/DDBJ databases">
        <title>Draft genome sequence of Desulfovibrio sp. strain HN2T.</title>
        <authorList>
            <person name="Ueno A."/>
            <person name="Tamazawa S."/>
            <person name="Tamamura S."/>
            <person name="Murakami T."/>
            <person name="Kiyama T."/>
            <person name="Inomata H."/>
            <person name="Amano Y."/>
            <person name="Miyakawa K."/>
            <person name="Tamaki H."/>
            <person name="Naganuma T."/>
            <person name="Kaneko K."/>
        </authorList>
    </citation>
    <scope>NUCLEOTIDE SEQUENCE [LARGE SCALE GENOMIC DNA]</scope>
    <source>
        <strain evidence="8 9">HN2</strain>
    </source>
</reference>
<dbReference type="EMBL" id="BLVO01000013">
    <property type="protein sequence ID" value="GFM33538.1"/>
    <property type="molecule type" value="Genomic_DNA"/>
</dbReference>
<dbReference type="GO" id="GO:0005886">
    <property type="term" value="C:plasma membrane"/>
    <property type="evidence" value="ECO:0007669"/>
    <property type="project" value="UniProtKB-SubCell"/>
</dbReference>
<feature type="transmembrane region" description="Helical" evidence="6">
    <location>
        <begin position="6"/>
        <end position="23"/>
    </location>
</feature>
<keyword evidence="4 6" id="KW-1133">Transmembrane helix</keyword>